<dbReference type="AlphaFoldDB" id="A0A554LGX1"/>
<sequence length="112" mass="12559">MQSTELESVIHRDVKGQSRGRRGRLWLVTIDPKAAGVERNLLTVKVGGDDTNSLLSNIWYDQIVGRRMRLPAHCFLDHNVLIDCIVEVNPVVKGVRRVGSLRSRRLDAVGTT</sequence>
<reference evidence="1 2" key="1">
    <citation type="submission" date="2017-07" db="EMBL/GenBank/DDBJ databases">
        <title>Mechanisms for carbon and nitrogen cycling indicate functional differentiation within the Candidate Phyla Radiation.</title>
        <authorList>
            <person name="Danczak R.E."/>
            <person name="Johnston M.D."/>
            <person name="Kenah C."/>
            <person name="Slattery M."/>
            <person name="Wrighton K.C."/>
            <person name="Wilkins M.J."/>
        </authorList>
    </citation>
    <scope>NUCLEOTIDE SEQUENCE [LARGE SCALE GENOMIC DNA]</scope>
    <source>
        <strain evidence="1">Licking1014_96</strain>
    </source>
</reference>
<proteinExistence type="predicted"/>
<dbReference type="EMBL" id="VMGH01000015">
    <property type="protein sequence ID" value="TSC92123.1"/>
    <property type="molecule type" value="Genomic_DNA"/>
</dbReference>
<comment type="caution">
    <text evidence="1">The sequence shown here is derived from an EMBL/GenBank/DDBJ whole genome shotgun (WGS) entry which is preliminary data.</text>
</comment>
<name>A0A554LGX1_9BACT</name>
<gene>
    <name evidence="1" type="ORF">CEN92_115</name>
</gene>
<protein>
    <submittedName>
        <fullName evidence="1">Uncharacterized protein</fullName>
    </submittedName>
</protein>
<dbReference type="Proteomes" id="UP000318296">
    <property type="component" value="Unassembled WGS sequence"/>
</dbReference>
<evidence type="ECO:0000313" key="1">
    <source>
        <dbReference type="EMBL" id="TSC92123.1"/>
    </source>
</evidence>
<accession>A0A554LGX1</accession>
<evidence type="ECO:0000313" key="2">
    <source>
        <dbReference type="Proteomes" id="UP000318296"/>
    </source>
</evidence>
<organism evidence="1 2">
    <name type="scientific">Candidatus Berkelbacteria bacterium Licking1014_96</name>
    <dbReference type="NCBI Taxonomy" id="2017149"/>
    <lineage>
        <taxon>Bacteria</taxon>
        <taxon>Candidatus Berkelbacteria</taxon>
    </lineage>
</organism>